<gene>
    <name evidence="2" type="ORF">EXIGLDRAFT_762714</name>
</gene>
<organism evidence="2 3">
    <name type="scientific">Exidia glandulosa HHB12029</name>
    <dbReference type="NCBI Taxonomy" id="1314781"/>
    <lineage>
        <taxon>Eukaryota</taxon>
        <taxon>Fungi</taxon>
        <taxon>Dikarya</taxon>
        <taxon>Basidiomycota</taxon>
        <taxon>Agaricomycotina</taxon>
        <taxon>Agaricomycetes</taxon>
        <taxon>Auriculariales</taxon>
        <taxon>Exidiaceae</taxon>
        <taxon>Exidia</taxon>
    </lineage>
</organism>
<keyword evidence="3" id="KW-1185">Reference proteome</keyword>
<dbReference type="InParanoid" id="A0A165MKW8"/>
<evidence type="ECO:0000313" key="2">
    <source>
        <dbReference type="EMBL" id="KZV99420.1"/>
    </source>
</evidence>
<keyword evidence="1" id="KW-0732">Signal</keyword>
<proteinExistence type="predicted"/>
<name>A0A165MKW8_EXIGL</name>
<evidence type="ECO:0000256" key="1">
    <source>
        <dbReference type="SAM" id="SignalP"/>
    </source>
</evidence>
<dbReference type="AlphaFoldDB" id="A0A165MKW8"/>
<protein>
    <submittedName>
        <fullName evidence="2">Uncharacterized protein</fullName>
    </submittedName>
</protein>
<dbReference type="Proteomes" id="UP000077266">
    <property type="component" value="Unassembled WGS sequence"/>
</dbReference>
<reference evidence="2 3" key="1">
    <citation type="journal article" date="2016" name="Mol. Biol. Evol.">
        <title>Comparative Genomics of Early-Diverging Mushroom-Forming Fungi Provides Insights into the Origins of Lignocellulose Decay Capabilities.</title>
        <authorList>
            <person name="Nagy L.G."/>
            <person name="Riley R."/>
            <person name="Tritt A."/>
            <person name="Adam C."/>
            <person name="Daum C."/>
            <person name="Floudas D."/>
            <person name="Sun H."/>
            <person name="Yadav J.S."/>
            <person name="Pangilinan J."/>
            <person name="Larsson K.H."/>
            <person name="Matsuura K."/>
            <person name="Barry K."/>
            <person name="Labutti K."/>
            <person name="Kuo R."/>
            <person name="Ohm R.A."/>
            <person name="Bhattacharya S.S."/>
            <person name="Shirouzu T."/>
            <person name="Yoshinaga Y."/>
            <person name="Martin F.M."/>
            <person name="Grigoriev I.V."/>
            <person name="Hibbett D.S."/>
        </authorList>
    </citation>
    <scope>NUCLEOTIDE SEQUENCE [LARGE SCALE GENOMIC DNA]</scope>
    <source>
        <strain evidence="2 3">HHB12029</strain>
    </source>
</reference>
<evidence type="ECO:0000313" key="3">
    <source>
        <dbReference type="Proteomes" id="UP000077266"/>
    </source>
</evidence>
<accession>A0A165MKW8</accession>
<dbReference type="OrthoDB" id="3104333at2759"/>
<feature type="chain" id="PRO_5007862519" evidence="1">
    <location>
        <begin position="22"/>
        <end position="112"/>
    </location>
</feature>
<feature type="signal peptide" evidence="1">
    <location>
        <begin position="1"/>
        <end position="21"/>
    </location>
</feature>
<sequence>MHFSPLVAAFVAVVASSVVLAAPTLDKRVEYPQYETEEECHAAGWEVCRRYAVAPGVSLWTGYPGPAEPEAPKFDTQAECEAVYTTCLGYKRADGHWVWRGVEDYDDEEESA</sequence>
<dbReference type="EMBL" id="KV425910">
    <property type="protein sequence ID" value="KZV99420.1"/>
    <property type="molecule type" value="Genomic_DNA"/>
</dbReference>